<keyword evidence="8" id="KW-0812">Transmembrane</keyword>
<comment type="similarity">
    <text evidence="1">Belongs to the peroxiredoxin family. Prx5 subfamily.</text>
</comment>
<dbReference type="PANTHER" id="PTHR10430:SF16">
    <property type="entry name" value="PEROXIREDOXIN-5, MITOCHONDRIAL"/>
    <property type="match status" value="1"/>
</dbReference>
<evidence type="ECO:0000256" key="2">
    <source>
        <dbReference type="ARBA" id="ARBA00022559"/>
    </source>
</evidence>
<organism evidence="10 11">
    <name type="scientific">Friedmanniomyces endolithicus</name>
    <dbReference type="NCBI Taxonomy" id="329885"/>
    <lineage>
        <taxon>Eukaryota</taxon>
        <taxon>Fungi</taxon>
        <taxon>Dikarya</taxon>
        <taxon>Ascomycota</taxon>
        <taxon>Pezizomycotina</taxon>
        <taxon>Dothideomycetes</taxon>
        <taxon>Dothideomycetidae</taxon>
        <taxon>Mycosphaerellales</taxon>
        <taxon>Teratosphaeriaceae</taxon>
        <taxon>Friedmanniomyces</taxon>
    </lineage>
</organism>
<evidence type="ECO:0000256" key="4">
    <source>
        <dbReference type="ARBA" id="ARBA00023002"/>
    </source>
</evidence>
<evidence type="ECO:0000256" key="1">
    <source>
        <dbReference type="ARBA" id="ARBA00010505"/>
    </source>
</evidence>
<keyword evidence="4" id="KW-0560">Oxidoreductase</keyword>
<reference evidence="10 11" key="1">
    <citation type="submission" date="2017-03" db="EMBL/GenBank/DDBJ databases">
        <title>Genomes of endolithic fungi from Antarctica.</title>
        <authorList>
            <person name="Coleine C."/>
            <person name="Masonjones S."/>
            <person name="Stajich J.E."/>
        </authorList>
    </citation>
    <scope>NUCLEOTIDE SEQUENCE [LARGE SCALE GENOMIC DNA]</scope>
    <source>
        <strain evidence="10 11">CCFEE 5311</strain>
    </source>
</reference>
<dbReference type="SUPFAM" id="SSF52833">
    <property type="entry name" value="Thioredoxin-like"/>
    <property type="match status" value="1"/>
</dbReference>
<dbReference type="GO" id="GO:0045454">
    <property type="term" value="P:cell redox homeostasis"/>
    <property type="evidence" value="ECO:0007669"/>
    <property type="project" value="TreeGrafter"/>
</dbReference>
<dbReference type="GO" id="GO:0042744">
    <property type="term" value="P:hydrogen peroxide catabolic process"/>
    <property type="evidence" value="ECO:0007669"/>
    <property type="project" value="TreeGrafter"/>
</dbReference>
<proteinExistence type="inferred from homology"/>
<dbReference type="GO" id="GO:0034599">
    <property type="term" value="P:cellular response to oxidative stress"/>
    <property type="evidence" value="ECO:0007669"/>
    <property type="project" value="InterPro"/>
</dbReference>
<evidence type="ECO:0000256" key="7">
    <source>
        <dbReference type="SAM" id="MobiDB-lite"/>
    </source>
</evidence>
<keyword evidence="5" id="KW-0676">Redox-active center</keyword>
<evidence type="ECO:0000256" key="5">
    <source>
        <dbReference type="ARBA" id="ARBA00023284"/>
    </source>
</evidence>
<keyword evidence="2" id="KW-0575">Peroxidase</keyword>
<evidence type="ECO:0000313" key="11">
    <source>
        <dbReference type="Proteomes" id="UP000310066"/>
    </source>
</evidence>
<accession>A0A4U0UY56</accession>
<dbReference type="EMBL" id="NAJP01000034">
    <property type="protein sequence ID" value="TKA40206.1"/>
    <property type="molecule type" value="Genomic_DNA"/>
</dbReference>
<dbReference type="InterPro" id="IPR037944">
    <property type="entry name" value="PRX5-like"/>
</dbReference>
<dbReference type="Gene3D" id="3.40.30.10">
    <property type="entry name" value="Glutaredoxin"/>
    <property type="match status" value="1"/>
</dbReference>
<evidence type="ECO:0000259" key="9">
    <source>
        <dbReference type="PROSITE" id="PS51352"/>
    </source>
</evidence>
<feature type="compositionally biased region" description="Polar residues" evidence="7">
    <location>
        <begin position="544"/>
        <end position="568"/>
    </location>
</feature>
<protein>
    <recommendedName>
        <fullName evidence="9">Thioredoxin domain-containing protein</fullName>
    </recommendedName>
</protein>
<keyword evidence="3" id="KW-0049">Antioxidant</keyword>
<dbReference type="AlphaFoldDB" id="A0A4U0UY56"/>
<dbReference type="STRING" id="329885.A0A4U0UY56"/>
<name>A0A4U0UY56_9PEZI</name>
<gene>
    <name evidence="10" type="ORF">B0A54_10812</name>
</gene>
<sequence>MSAPLKAGDQFPEGVKFEWAPITDPDPTACGMPQDYNASEEFKGKKVVLVSVPGAFTPGCQAHHIPPYLKQYSKLASKGVDLVVIIAFNDSWVMSAWGKVNGVTKDSKILFMSDTKTKFSEQIGWMAGMGERNGRWAMIIEKDGKISYAEIEKSPREVTVSNQQPAPNVLELIDHQDLPAHAEVPSPQQIELNGLVNELDSTWPPWRIQEKSVLRASSARHLLRDFNRIFPSPAALKPRTRADPRPYLMLEQVQKAIPSSGIAIEDLFKQFEAYRIHNTADDFEGFLFQAGFYDEATSRFYPTALDAWEANYGTQVRDEVDMINAETPTLGVLATDRDPTTDQPIESRSGEVARIASALIKQKDAGWSLFMPSTDDMTAGFPTAEEIETAVSERGICKEDLINLFAHRWSGESELIRLATLMHSMTMSIADSDWCVLWKPCTYPHFGPEDTTAWAWRQDDTTSAWCLLDGFKVDVPEDTAEMLSAEKKRTEIVQTPRYDDRVLATVLREEEAGSDGLADFDVVDGVADSRSADGHDHGVGSGDTGSTKRTTNMIQNNEPSTSQQNEATTVVHISPPPTPQQSHTALFTAENAMPAPGTPAQTPPPPDDNSEWQDVRSRLESVPATRNPKRASAHNRRRIKNKVRLAGRRAAGIEGPEQSRLHNRIRDRVAGRAFAEDLVATVCWLVLLGVLYALCMKPGN</sequence>
<evidence type="ECO:0000256" key="8">
    <source>
        <dbReference type="SAM" id="Phobius"/>
    </source>
</evidence>
<feature type="active site" description="Cysteine sulfenic acid (-SOH) intermediate" evidence="6">
    <location>
        <position position="60"/>
    </location>
</feature>
<dbReference type="CDD" id="cd03013">
    <property type="entry name" value="PRX5_like"/>
    <property type="match status" value="1"/>
</dbReference>
<dbReference type="GO" id="GO:0008379">
    <property type="term" value="F:thioredoxin peroxidase activity"/>
    <property type="evidence" value="ECO:0007669"/>
    <property type="project" value="InterPro"/>
</dbReference>
<dbReference type="Pfam" id="PF08534">
    <property type="entry name" value="Redoxin"/>
    <property type="match status" value="1"/>
</dbReference>
<dbReference type="InterPro" id="IPR036249">
    <property type="entry name" value="Thioredoxin-like_sf"/>
</dbReference>
<dbReference type="InterPro" id="IPR013766">
    <property type="entry name" value="Thioredoxin_domain"/>
</dbReference>
<dbReference type="GO" id="GO:0005739">
    <property type="term" value="C:mitochondrion"/>
    <property type="evidence" value="ECO:0007669"/>
    <property type="project" value="TreeGrafter"/>
</dbReference>
<feature type="compositionally biased region" description="Basic residues" evidence="7">
    <location>
        <begin position="627"/>
        <end position="636"/>
    </location>
</feature>
<dbReference type="GO" id="GO:0005777">
    <property type="term" value="C:peroxisome"/>
    <property type="evidence" value="ECO:0007669"/>
    <property type="project" value="TreeGrafter"/>
</dbReference>
<dbReference type="PANTHER" id="PTHR10430">
    <property type="entry name" value="PEROXIREDOXIN"/>
    <property type="match status" value="1"/>
</dbReference>
<feature type="domain" description="Thioredoxin" evidence="9">
    <location>
        <begin position="5"/>
        <end position="178"/>
    </location>
</feature>
<keyword evidence="8" id="KW-1133">Transmembrane helix</keyword>
<feature type="transmembrane region" description="Helical" evidence="8">
    <location>
        <begin position="678"/>
        <end position="695"/>
    </location>
</feature>
<evidence type="ECO:0000313" key="10">
    <source>
        <dbReference type="EMBL" id="TKA40206.1"/>
    </source>
</evidence>
<dbReference type="OrthoDB" id="195498at2759"/>
<dbReference type="InterPro" id="IPR013740">
    <property type="entry name" value="Redoxin"/>
</dbReference>
<comment type="caution">
    <text evidence="10">The sequence shown here is derived from an EMBL/GenBank/DDBJ whole genome shotgun (WGS) entry which is preliminary data.</text>
</comment>
<dbReference type="Proteomes" id="UP000310066">
    <property type="component" value="Unassembled WGS sequence"/>
</dbReference>
<feature type="region of interest" description="Disordered" evidence="7">
    <location>
        <begin position="528"/>
        <end position="636"/>
    </location>
</feature>
<evidence type="ECO:0000256" key="3">
    <source>
        <dbReference type="ARBA" id="ARBA00022862"/>
    </source>
</evidence>
<keyword evidence="8" id="KW-0472">Membrane</keyword>
<evidence type="ECO:0000256" key="6">
    <source>
        <dbReference type="PIRSR" id="PIRSR637944-1"/>
    </source>
</evidence>
<dbReference type="PROSITE" id="PS51352">
    <property type="entry name" value="THIOREDOXIN_2"/>
    <property type="match status" value="1"/>
</dbReference>